<proteinExistence type="predicted"/>
<comment type="caution">
    <text evidence="1">The sequence shown here is derived from an EMBL/GenBank/DDBJ whole genome shotgun (WGS) entry which is preliminary data.</text>
</comment>
<evidence type="ECO:0000313" key="2">
    <source>
        <dbReference type="Proteomes" id="UP001391051"/>
    </source>
</evidence>
<reference evidence="1 2" key="1">
    <citation type="submission" date="2023-01" db="EMBL/GenBank/DDBJ databases">
        <title>Analysis of 21 Apiospora genomes using comparative genomics revels a genus with tremendous synthesis potential of carbohydrate active enzymes and secondary metabolites.</title>
        <authorList>
            <person name="Sorensen T."/>
        </authorList>
    </citation>
    <scope>NUCLEOTIDE SEQUENCE [LARGE SCALE GENOMIC DNA]</scope>
    <source>
        <strain evidence="1 2">CBS 24483</strain>
    </source>
</reference>
<name>A0ABR1QIU7_9PEZI</name>
<keyword evidence="2" id="KW-1185">Reference proteome</keyword>
<sequence length="125" mass="14026">MSQRYFSINEEITSLMFHLNMLEPVVLEVSISCPTGWSLFRQYSPALEETKCRLSVRLIRQVHDGLQRSAGVVSDSTLIGMMSLNWRPAHCCPHAGPLQGLFRDNGIDRLGVHESLDHCELAEGS</sequence>
<dbReference type="Proteomes" id="UP001391051">
    <property type="component" value="Unassembled WGS sequence"/>
</dbReference>
<evidence type="ECO:0000313" key="1">
    <source>
        <dbReference type="EMBL" id="KAK7956662.1"/>
    </source>
</evidence>
<gene>
    <name evidence="1" type="ORF">PG986_005884</name>
</gene>
<dbReference type="RefSeq" id="XP_066701968.1">
    <property type="nucleotide sequence ID" value="XM_066842106.1"/>
</dbReference>
<dbReference type="EMBL" id="JAQQWE010000004">
    <property type="protein sequence ID" value="KAK7956662.1"/>
    <property type="molecule type" value="Genomic_DNA"/>
</dbReference>
<protein>
    <submittedName>
        <fullName evidence="1">Uncharacterized protein</fullName>
    </submittedName>
</protein>
<dbReference type="GeneID" id="92075168"/>
<accession>A0ABR1QIU7</accession>
<organism evidence="1 2">
    <name type="scientific">Apiospora aurea</name>
    <dbReference type="NCBI Taxonomy" id="335848"/>
    <lineage>
        <taxon>Eukaryota</taxon>
        <taxon>Fungi</taxon>
        <taxon>Dikarya</taxon>
        <taxon>Ascomycota</taxon>
        <taxon>Pezizomycotina</taxon>
        <taxon>Sordariomycetes</taxon>
        <taxon>Xylariomycetidae</taxon>
        <taxon>Amphisphaeriales</taxon>
        <taxon>Apiosporaceae</taxon>
        <taxon>Apiospora</taxon>
    </lineage>
</organism>